<dbReference type="PANTHER" id="PTHR13767">
    <property type="entry name" value="TRNA-PSEUDOURIDINE SYNTHASE"/>
    <property type="match status" value="1"/>
</dbReference>
<dbReference type="PANTHER" id="PTHR13767:SF2">
    <property type="entry name" value="PSEUDOURIDYLATE SYNTHASE TRUB1"/>
    <property type="match status" value="1"/>
</dbReference>
<dbReference type="OrthoDB" id="9802309at2"/>
<keyword evidence="8" id="KW-1185">Reference proteome</keyword>
<evidence type="ECO:0000256" key="5">
    <source>
        <dbReference type="HAMAP-Rule" id="MF_01080"/>
    </source>
</evidence>
<dbReference type="Pfam" id="PF01509">
    <property type="entry name" value="TruB_N"/>
    <property type="match status" value="1"/>
</dbReference>
<feature type="domain" description="Pseudouridine synthase II N-terminal" evidence="6">
    <location>
        <begin position="22"/>
        <end position="171"/>
    </location>
</feature>
<dbReference type="Gene3D" id="3.30.2350.10">
    <property type="entry name" value="Pseudouridine synthase"/>
    <property type="match status" value="1"/>
</dbReference>
<dbReference type="GO" id="GO:0003723">
    <property type="term" value="F:RNA binding"/>
    <property type="evidence" value="ECO:0007669"/>
    <property type="project" value="InterPro"/>
</dbReference>
<dbReference type="GO" id="GO:0160148">
    <property type="term" value="F:tRNA pseudouridine(55) synthase activity"/>
    <property type="evidence" value="ECO:0007669"/>
    <property type="project" value="UniProtKB-EC"/>
</dbReference>
<keyword evidence="3 5" id="KW-0819">tRNA processing</keyword>
<comment type="catalytic activity">
    <reaction evidence="1 5">
        <text>uridine(55) in tRNA = pseudouridine(55) in tRNA</text>
        <dbReference type="Rhea" id="RHEA:42532"/>
        <dbReference type="Rhea" id="RHEA-COMP:10101"/>
        <dbReference type="Rhea" id="RHEA-COMP:10102"/>
        <dbReference type="ChEBI" id="CHEBI:65314"/>
        <dbReference type="ChEBI" id="CHEBI:65315"/>
        <dbReference type="EC" id="5.4.99.25"/>
    </reaction>
</comment>
<evidence type="ECO:0000256" key="1">
    <source>
        <dbReference type="ARBA" id="ARBA00000385"/>
    </source>
</evidence>
<dbReference type="KEGG" id="mcd:MCRO_0166"/>
<dbReference type="STRING" id="512564.MCRO_0166"/>
<evidence type="ECO:0000256" key="2">
    <source>
        <dbReference type="ARBA" id="ARBA00005642"/>
    </source>
</evidence>
<comment type="function">
    <text evidence="5">Responsible for synthesis of pseudouridine from uracil-55 in the psi GC loop of transfer RNAs.</text>
</comment>
<protein>
    <recommendedName>
        <fullName evidence="5">tRNA pseudouridine synthase B</fullName>
        <ecNumber evidence="5">5.4.99.25</ecNumber>
    </recommendedName>
    <alternativeName>
        <fullName evidence="5">tRNA pseudouridine(55) synthase</fullName>
        <shortName evidence="5">Psi55 synthase</shortName>
    </alternativeName>
    <alternativeName>
        <fullName evidence="5">tRNA pseudouridylate synthase</fullName>
    </alternativeName>
    <alternativeName>
        <fullName evidence="5">tRNA-uridine isomerase</fullName>
    </alternativeName>
</protein>
<dbReference type="HOGENOM" id="CLU_032087_0_2_14"/>
<dbReference type="SUPFAM" id="SSF55120">
    <property type="entry name" value="Pseudouridine synthase"/>
    <property type="match status" value="1"/>
</dbReference>
<accession>D5E4Z4</accession>
<dbReference type="AlphaFoldDB" id="D5E4Z4"/>
<keyword evidence="4 5" id="KW-0413">Isomerase</keyword>
<proteinExistence type="inferred from homology"/>
<organism evidence="7 8">
    <name type="scientific">Mycoplasma crocodyli (strain ATCC 51981 / MP145)</name>
    <dbReference type="NCBI Taxonomy" id="512564"/>
    <lineage>
        <taxon>Bacteria</taxon>
        <taxon>Bacillati</taxon>
        <taxon>Mycoplasmatota</taxon>
        <taxon>Mollicutes</taxon>
        <taxon>Mycoplasmataceae</taxon>
        <taxon>Mycoplasma</taxon>
    </lineage>
</organism>
<dbReference type="GO" id="GO:1990481">
    <property type="term" value="P:mRNA pseudouridine synthesis"/>
    <property type="evidence" value="ECO:0007669"/>
    <property type="project" value="TreeGrafter"/>
</dbReference>
<reference evidence="7 8" key="3">
    <citation type="journal article" date="2011" name="J. Bacteriol.">
        <title>Genome sequences of Mycoplasma alligatoris A21JP2T and Mycoplasma crocodyli MP145T.</title>
        <authorList>
            <person name="Brown D.R."/>
            <person name="Farmerie W.G."/>
            <person name="May M."/>
            <person name="Benders G.A."/>
            <person name="Durkin A.S."/>
            <person name="Hlavinka K."/>
            <person name="Hostetler J."/>
            <person name="Jackson J."/>
            <person name="Johnson J."/>
            <person name="Miller R.H."/>
            <person name="Paralanov V."/>
            <person name="Radune D."/>
            <person name="Szczypinski B."/>
            <person name="Glass J.I."/>
        </authorList>
    </citation>
    <scope>NUCLEOTIDE SEQUENCE [LARGE SCALE GENOMIC DNA]</scope>
    <source>
        <strain evidence="8">ATCC 51981 / MP145</strain>
    </source>
</reference>
<gene>
    <name evidence="5 7" type="primary">truB</name>
    <name evidence="7" type="ordered locus">MCRO_0166</name>
</gene>
<dbReference type="EMBL" id="CP001991">
    <property type="protein sequence ID" value="ADE19365.1"/>
    <property type="molecule type" value="Genomic_DNA"/>
</dbReference>
<feature type="active site" description="Nucleophile" evidence="5">
    <location>
        <position position="36"/>
    </location>
</feature>
<evidence type="ECO:0000259" key="6">
    <source>
        <dbReference type="Pfam" id="PF01509"/>
    </source>
</evidence>
<dbReference type="GO" id="GO:0031119">
    <property type="term" value="P:tRNA pseudouridine synthesis"/>
    <property type="evidence" value="ECO:0007669"/>
    <property type="project" value="UniProtKB-UniRule"/>
</dbReference>
<dbReference type="eggNOG" id="COG0130">
    <property type="taxonomic scope" value="Bacteria"/>
</dbReference>
<evidence type="ECO:0000256" key="4">
    <source>
        <dbReference type="ARBA" id="ARBA00023235"/>
    </source>
</evidence>
<evidence type="ECO:0000313" key="7">
    <source>
        <dbReference type="EMBL" id="ADE19365.1"/>
    </source>
</evidence>
<dbReference type="Proteomes" id="UP000001845">
    <property type="component" value="Chromosome"/>
</dbReference>
<dbReference type="EC" id="5.4.99.25" evidence="5"/>
<dbReference type="InterPro" id="IPR014780">
    <property type="entry name" value="tRNA_psdUridine_synth_TruB"/>
</dbReference>
<evidence type="ECO:0000256" key="3">
    <source>
        <dbReference type="ARBA" id="ARBA00022694"/>
    </source>
</evidence>
<dbReference type="NCBIfam" id="TIGR00431">
    <property type="entry name" value="TruB"/>
    <property type="match status" value="1"/>
</dbReference>
<dbReference type="InterPro" id="IPR002501">
    <property type="entry name" value="PsdUridine_synth_N"/>
</dbReference>
<dbReference type="RefSeq" id="WP_013054142.1">
    <property type="nucleotide sequence ID" value="NC_014014.1"/>
</dbReference>
<comment type="similarity">
    <text evidence="2 5">Belongs to the pseudouridine synthase TruB family. Type 1 subfamily.</text>
</comment>
<name>D5E4Z4_MYCCM</name>
<sequence>MFYLLNKKKGISSRKAIDDFSRLIKIKKMGHSGTLDPLATGLLLVATNEDTKLLQYITFKNKKYYVQGKFGISTDTYDIEGTITKESNIMVSEQVFKYELSKLAKLKIQMPPAYSAKKINGVRAYELARKNQEKIDLKEQKVDVYNYKIKYFDYEKQTFGIEFDVSEGTYIRSLIHDLGISTKAYAIMTDLDRIGIGNLDISMLNSKDYCSVETDLIINLNKLKYSESQRRLLVNGAGFEVKGFDNETILLINNENKTSGIAQIEKGILKVKKIFPERI</sequence>
<reference evidence="8" key="1">
    <citation type="submission" date="2010-03" db="EMBL/GenBank/DDBJ databases">
        <title>The complete genome of Mycoplasma crocodyli MP145.</title>
        <authorList>
            <person name="Glass J.I."/>
            <person name="Durkin A.S."/>
            <person name="Hostetler J."/>
            <person name="Jackson J."/>
            <person name="Johnson J."/>
            <person name="May M.A."/>
            <person name="Paralanov V."/>
            <person name="Radune D."/>
            <person name="Szczypinski B."/>
            <person name="Brown D.R."/>
        </authorList>
    </citation>
    <scope>NUCLEOTIDE SEQUENCE [LARGE SCALE GENOMIC DNA]</scope>
    <source>
        <strain evidence="8">ATCC 51981 / MP145</strain>
    </source>
</reference>
<dbReference type="InterPro" id="IPR020103">
    <property type="entry name" value="PsdUridine_synth_cat_dom_sf"/>
</dbReference>
<evidence type="ECO:0000313" key="8">
    <source>
        <dbReference type="Proteomes" id="UP000001845"/>
    </source>
</evidence>
<dbReference type="HAMAP" id="MF_01080">
    <property type="entry name" value="TruB_bact"/>
    <property type="match status" value="1"/>
</dbReference>
<reference key="2">
    <citation type="submission" date="2010-03" db="EMBL/GenBank/DDBJ databases">
        <authorList>
            <person name="Ma Z."/>
            <person name="Wang X."/>
            <person name="Liu H."/>
        </authorList>
    </citation>
    <scope>NUCLEOTIDE SEQUENCE</scope>
    <source>
        <strain>MP145</strain>
    </source>
</reference>